<dbReference type="EMBL" id="DF968001">
    <property type="protein sequence ID" value="GAO99782.1"/>
    <property type="molecule type" value="Genomic_DNA"/>
</dbReference>
<proteinExistence type="predicted"/>
<dbReference type="AlphaFoldDB" id="A0A0K8MH31"/>
<protein>
    <submittedName>
        <fullName evidence="1">Competence protein</fullName>
    </submittedName>
</protein>
<gene>
    <name evidence="1" type="ORF">FFIC_240550</name>
</gene>
<reference evidence="1 2" key="1">
    <citation type="journal article" date="2015" name="BMC Genomics">
        <title>Comparative genomics of Fructobacillus spp. and Leuconostoc spp. reveals niche-specific evolution of Fructobacillus spp.</title>
        <authorList>
            <person name="Endo A."/>
            <person name="Tanizawa Y."/>
            <person name="Tanaka N."/>
            <person name="Maeno S."/>
            <person name="Kumar H."/>
            <person name="Shiwa Y."/>
            <person name="Okada S."/>
            <person name="Yoshikawa H."/>
            <person name="Dicks L."/>
            <person name="Nakagawa J."/>
            <person name="Arita M."/>
        </authorList>
    </citation>
    <scope>NUCLEOTIDE SEQUENCE [LARGE SCALE GENOMIC DNA]</scope>
    <source>
        <strain evidence="1 2">JCM 12225</strain>
    </source>
</reference>
<evidence type="ECO:0000313" key="1">
    <source>
        <dbReference type="EMBL" id="GAO99782.1"/>
    </source>
</evidence>
<sequence>MVSGPIDEGTPDFVRQRAKLTLLLAQKRVDVDLVAYLYQKGWRLDQIPTWCLLGRQFGLVVPNWHLRLVLILLLMNSAKKCLAISALNQRLERYFHPNYQKDCRQVALVNLYQELEKVGGIKVIDGQIIVKKLPSFVSE</sequence>
<accession>A0A0K8MH31</accession>
<dbReference type="STRING" id="157463.GCA_001047075_00695"/>
<keyword evidence="2" id="KW-1185">Reference proteome</keyword>
<organism evidence="1 2">
    <name type="scientific">Fructobacillus ficulneus</name>
    <dbReference type="NCBI Taxonomy" id="157463"/>
    <lineage>
        <taxon>Bacteria</taxon>
        <taxon>Bacillati</taxon>
        <taxon>Bacillota</taxon>
        <taxon>Bacilli</taxon>
        <taxon>Lactobacillales</taxon>
        <taxon>Lactobacillaceae</taxon>
        <taxon>Fructobacillus</taxon>
    </lineage>
</organism>
<name>A0A0K8MH31_9LACO</name>
<dbReference type="Proteomes" id="UP000253891">
    <property type="component" value="Unassembled WGS sequence"/>
</dbReference>
<evidence type="ECO:0000313" key="2">
    <source>
        <dbReference type="Proteomes" id="UP000253891"/>
    </source>
</evidence>